<proteinExistence type="predicted"/>
<dbReference type="InterPro" id="IPR055372">
    <property type="entry name" value="CBM96"/>
</dbReference>
<keyword evidence="3" id="KW-0732">Signal</keyword>
<dbReference type="GO" id="GO:0004553">
    <property type="term" value="F:hydrolase activity, hydrolyzing O-glycosyl compounds"/>
    <property type="evidence" value="ECO:0007669"/>
    <property type="project" value="InterPro"/>
</dbReference>
<evidence type="ECO:0000256" key="2">
    <source>
        <dbReference type="ARBA" id="ARBA00022525"/>
    </source>
</evidence>
<dbReference type="STRING" id="1393122.SAMN05660895_0021"/>
<dbReference type="Gene3D" id="2.60.40.1190">
    <property type="match status" value="1"/>
</dbReference>
<dbReference type="Gene3D" id="3.90.182.10">
    <property type="entry name" value="Toxin - Anthrax Protective Antigen,domain 1"/>
    <property type="match status" value="1"/>
</dbReference>
<dbReference type="Gene3D" id="2.60.120.970">
    <property type="match status" value="1"/>
</dbReference>
<evidence type="ECO:0000256" key="3">
    <source>
        <dbReference type="ARBA" id="ARBA00022729"/>
    </source>
</evidence>
<evidence type="ECO:0000259" key="5">
    <source>
        <dbReference type="PROSITE" id="PS51820"/>
    </source>
</evidence>
<evidence type="ECO:0000256" key="4">
    <source>
        <dbReference type="SAM" id="Phobius"/>
    </source>
</evidence>
<dbReference type="InterPro" id="IPR037524">
    <property type="entry name" value="PA14/GLEYA"/>
</dbReference>
<dbReference type="InterPro" id="IPR010502">
    <property type="entry name" value="Carb-bd_dom_fam9"/>
</dbReference>
<dbReference type="SUPFAM" id="SSF49344">
    <property type="entry name" value="CBD9-like"/>
    <property type="match status" value="1"/>
</dbReference>
<sequence length="904" mass="101152">MKRYVHHRLYVLYMLVLYMIIGSFYAHGQTLNPTADTDSQSDNSSGTNSTLNASKWCHMFLKFDISNISANVVQAKLRIYQVYGGNPYTLNVNTTTTDNWSEGTTLPDIGTLITSKSVSGSQGYIEIDVTSYVQSKMSGNKIVSFGITTNLDTWTSFYSRQNNTNKPELVLTVTNNSASANKTLSTIVIDGNPNESVWQFNYAVNKSIIGGSNNTVSYAVCWDNNYLYVAAKVLDGSLYHDSPNPWDDDAVEIYIDGNHNGGMSYDSYDRQFIQAYQSSTLWEQHNNTNGVQHAWSAINGGYAVELAIPWSNLGITPSAGLQIGFDVGNDDDDNGGSRDSQLMWAGNGDNWRYPQGFGTLTLSSQTIGSNSGDGLKGSYFNNKTLSGSPAITRVDSTINFNWGNGSYAQGQNTDLFSVRWTGQVLAPVTGSYTFSTVSDDGVRLWVNSSLLIDNWTDHPPTTNTSNPISLTAGQKYDIVLEYYENQGGAVVKLQWSYPGQSTQIIPQSQLFSNSGSQPPSTAVMTPGANFWNIGWEGWQDFFQSGVDWATTTNPWNPTLISELQQAKIKCLRFMDWNATNTSCVVNWSQRIPKTANHYNQDNLIPCFVDHYDPSTNTHNLEWNGTTSYGVAYEWQIDLCNRIGADYWINIPVAASDDYVRQLATLIKNQLNSNLKVYVEWGNEVWNWGFATTVYANQQAKALGLDTVDVGAYCDPWRKYDVYASSRVFKIFKDVFGVDSNRLVKVISGQVAYHWDGYDYNHMVVGDLAALRNVKINPYGITIDAYAMAPYMGGQSMTEEQNAISQDEQMMIWAKNSLDNTNIRLICYEAGADNYPDNNLTLTRDPQQEQLYVQYLTMLNRYVEGPVMQYCFYGGPWGLKNHPGEGVSLASKWRGWIDFWGRSQW</sequence>
<accession>A0A1I7MX83</accession>
<dbReference type="RefSeq" id="WP_092456006.1">
    <property type="nucleotide sequence ID" value="NZ_FPCJ01000001.1"/>
</dbReference>
<dbReference type="GO" id="GO:0005576">
    <property type="term" value="C:extracellular region"/>
    <property type="evidence" value="ECO:0007669"/>
    <property type="project" value="UniProtKB-SubCell"/>
</dbReference>
<keyword evidence="2" id="KW-0964">Secreted</keyword>
<dbReference type="PROSITE" id="PS51820">
    <property type="entry name" value="PA14"/>
    <property type="match status" value="1"/>
</dbReference>
<evidence type="ECO:0000256" key="1">
    <source>
        <dbReference type="ARBA" id="ARBA00004613"/>
    </source>
</evidence>
<dbReference type="GO" id="GO:0030246">
    <property type="term" value="F:carbohydrate binding"/>
    <property type="evidence" value="ECO:0007669"/>
    <property type="project" value="InterPro"/>
</dbReference>
<reference evidence="7" key="1">
    <citation type="submission" date="2016-10" db="EMBL/GenBank/DDBJ databases">
        <authorList>
            <person name="Varghese N."/>
            <person name="Submissions S."/>
        </authorList>
    </citation>
    <scope>NUCLEOTIDE SEQUENCE [LARGE SCALE GENOMIC DNA]</scope>
    <source>
        <strain evidence="7">DSM 14807</strain>
    </source>
</reference>
<dbReference type="SMART" id="SM00758">
    <property type="entry name" value="PA14"/>
    <property type="match status" value="1"/>
</dbReference>
<feature type="transmembrane region" description="Helical" evidence="4">
    <location>
        <begin position="9"/>
        <end position="26"/>
    </location>
</feature>
<dbReference type="InterPro" id="IPR011658">
    <property type="entry name" value="PA14_dom"/>
</dbReference>
<keyword evidence="4" id="KW-0472">Membrane</keyword>
<dbReference type="AlphaFoldDB" id="A0A1I7MX83"/>
<keyword evidence="4" id="KW-1133">Transmembrane helix</keyword>
<gene>
    <name evidence="6" type="ORF">SAMN05660895_0021</name>
</gene>
<dbReference type="SUPFAM" id="SSF56988">
    <property type="entry name" value="Anthrax protective antigen"/>
    <property type="match status" value="1"/>
</dbReference>
<comment type="subcellular location">
    <subcellularLocation>
        <location evidence="1">Secreted</location>
    </subcellularLocation>
</comment>
<protein>
    <submittedName>
        <fullName evidence="6">Carbohydrate family 9 binding domain-like</fullName>
    </submittedName>
</protein>
<dbReference type="GO" id="GO:0016052">
    <property type="term" value="P:carbohydrate catabolic process"/>
    <property type="evidence" value="ECO:0007669"/>
    <property type="project" value="InterPro"/>
</dbReference>
<dbReference type="Pfam" id="PF07691">
    <property type="entry name" value="PA14"/>
    <property type="match status" value="1"/>
</dbReference>
<dbReference type="Proteomes" id="UP000199537">
    <property type="component" value="Unassembled WGS sequence"/>
</dbReference>
<keyword evidence="4" id="KW-0812">Transmembrane</keyword>
<dbReference type="EMBL" id="FPCJ01000001">
    <property type="protein sequence ID" value="SFV27039.1"/>
    <property type="molecule type" value="Genomic_DNA"/>
</dbReference>
<dbReference type="Pfam" id="PF24517">
    <property type="entry name" value="CBM96"/>
    <property type="match status" value="1"/>
</dbReference>
<dbReference type="Pfam" id="PF06452">
    <property type="entry name" value="CBM9_1"/>
    <property type="match status" value="1"/>
</dbReference>
<organism evidence="6 7">
    <name type="scientific">Thermoflavifilum thermophilum</name>
    <dbReference type="NCBI Taxonomy" id="1393122"/>
    <lineage>
        <taxon>Bacteria</taxon>
        <taxon>Pseudomonadati</taxon>
        <taxon>Bacteroidota</taxon>
        <taxon>Chitinophagia</taxon>
        <taxon>Chitinophagales</taxon>
        <taxon>Chitinophagaceae</taxon>
        <taxon>Thermoflavifilum</taxon>
    </lineage>
</organism>
<evidence type="ECO:0000313" key="7">
    <source>
        <dbReference type="Proteomes" id="UP000199537"/>
    </source>
</evidence>
<name>A0A1I7MX83_9BACT</name>
<evidence type="ECO:0000313" key="6">
    <source>
        <dbReference type="EMBL" id="SFV27039.1"/>
    </source>
</evidence>
<feature type="domain" description="PA14" evidence="5">
    <location>
        <begin position="370"/>
        <end position="509"/>
    </location>
</feature>
<dbReference type="OrthoDB" id="197688at2"/>
<keyword evidence="7" id="KW-1185">Reference proteome</keyword>